<evidence type="ECO:0000256" key="2">
    <source>
        <dbReference type="SAM" id="SignalP"/>
    </source>
</evidence>
<gene>
    <name evidence="3" type="ORF">OI18_18710</name>
</gene>
<feature type="compositionally biased region" description="Pro residues" evidence="1">
    <location>
        <begin position="28"/>
        <end position="43"/>
    </location>
</feature>
<comment type="caution">
    <text evidence="3">The sequence shown here is derived from an EMBL/GenBank/DDBJ whole genome shotgun (WGS) entry which is preliminary data.</text>
</comment>
<evidence type="ECO:0000313" key="4">
    <source>
        <dbReference type="Proteomes" id="UP000031408"/>
    </source>
</evidence>
<protein>
    <recommendedName>
        <fullName evidence="5">DUF4595 domain-containing protein</fullName>
    </recommendedName>
</protein>
<dbReference type="OrthoDB" id="653235at2"/>
<feature type="signal peptide" evidence="2">
    <location>
        <begin position="1"/>
        <end position="19"/>
    </location>
</feature>
<name>A0A0C1KZX4_9BACT</name>
<feature type="chain" id="PRO_5002135306" description="DUF4595 domain-containing protein" evidence="2">
    <location>
        <begin position="20"/>
        <end position="376"/>
    </location>
</feature>
<dbReference type="Proteomes" id="UP000031408">
    <property type="component" value="Unassembled WGS sequence"/>
</dbReference>
<accession>A0A0C1KZX4</accession>
<dbReference type="RefSeq" id="WP_039142579.1">
    <property type="nucleotide sequence ID" value="NZ_JSVC01000021.1"/>
</dbReference>
<organism evidence="3 4">
    <name type="scientific">Flavihumibacter solisilvae</name>
    <dbReference type="NCBI Taxonomy" id="1349421"/>
    <lineage>
        <taxon>Bacteria</taxon>
        <taxon>Pseudomonadati</taxon>
        <taxon>Bacteroidota</taxon>
        <taxon>Chitinophagia</taxon>
        <taxon>Chitinophagales</taxon>
        <taxon>Chitinophagaceae</taxon>
        <taxon>Flavihumibacter</taxon>
    </lineage>
</organism>
<proteinExistence type="predicted"/>
<sequence>MKKTMNLICLLAFVLFSCSKETEIPRPGNKPVPGNPDVPVPPTQPAADSVSIFIKAVIKVGLATYDSIPADLVIASTLENGQVSTTNKRLLPGSNNLKLPKSAVSHRIRLSQWNITDEQSISSQELKEGMLVEMGGTKGLKKLKMEMEYLEVQGNFQPKAKRLYTYNTSGNLAQVDYFRKLPEYSDLRLTLTDKGVYTNGTLSGVDRYNEKDIRVAQTGFEYSASGQIVNVSQDSYGQKTYNTIEYGVVPGGKTADIYLLFDNGQNMHYNMKFVGGNKVEDRAASSTGASEGGKYNYDSYINPYHQVLFPDLYLANSSKNNLITQQKGYGGVIPVAVLDKQEYTYDADGYPVVLIKYFKSGQTNQALYRSKIVFTY</sequence>
<evidence type="ECO:0008006" key="5">
    <source>
        <dbReference type="Google" id="ProtNLM"/>
    </source>
</evidence>
<keyword evidence="4" id="KW-1185">Reference proteome</keyword>
<reference evidence="3 4" key="1">
    <citation type="submission" date="2014-11" db="EMBL/GenBank/DDBJ databases">
        <title>Genome sequence of Flavihumibacter solisilvae 3-3.</title>
        <authorList>
            <person name="Zhou G."/>
            <person name="Li M."/>
            <person name="Wang G."/>
        </authorList>
    </citation>
    <scope>NUCLEOTIDE SEQUENCE [LARGE SCALE GENOMIC DNA]</scope>
    <source>
        <strain evidence="3 4">3-3</strain>
    </source>
</reference>
<feature type="region of interest" description="Disordered" evidence="1">
    <location>
        <begin position="24"/>
        <end position="43"/>
    </location>
</feature>
<dbReference type="EMBL" id="JSVC01000021">
    <property type="protein sequence ID" value="KIC93282.1"/>
    <property type="molecule type" value="Genomic_DNA"/>
</dbReference>
<keyword evidence="2" id="KW-0732">Signal</keyword>
<dbReference type="PROSITE" id="PS51257">
    <property type="entry name" value="PROKAR_LIPOPROTEIN"/>
    <property type="match status" value="1"/>
</dbReference>
<dbReference type="STRING" id="1349421.OI18_18710"/>
<dbReference type="AlphaFoldDB" id="A0A0C1KZX4"/>
<evidence type="ECO:0000256" key="1">
    <source>
        <dbReference type="SAM" id="MobiDB-lite"/>
    </source>
</evidence>
<evidence type="ECO:0000313" key="3">
    <source>
        <dbReference type="EMBL" id="KIC93282.1"/>
    </source>
</evidence>